<organism evidence="1 2">
    <name type="scientific">Methanospirillum purgamenti</name>
    <dbReference type="NCBI Taxonomy" id="2834276"/>
    <lineage>
        <taxon>Archaea</taxon>
        <taxon>Methanobacteriati</taxon>
        <taxon>Methanobacteriota</taxon>
        <taxon>Stenosarchaea group</taxon>
        <taxon>Methanomicrobia</taxon>
        <taxon>Methanomicrobiales</taxon>
        <taxon>Methanospirillaceae</taxon>
        <taxon>Methanospirillum</taxon>
    </lineage>
</organism>
<dbReference type="RefSeq" id="WP_214419250.1">
    <property type="nucleotide sequence ID" value="NZ_CP075546.1"/>
</dbReference>
<evidence type="ECO:0000313" key="1">
    <source>
        <dbReference type="EMBL" id="QVV88441.1"/>
    </source>
</evidence>
<evidence type="ECO:0000313" key="2">
    <source>
        <dbReference type="Proteomes" id="UP000680656"/>
    </source>
</evidence>
<dbReference type="KEGG" id="mrtj:KHC33_14105"/>
<protein>
    <recommendedName>
        <fullName evidence="3">DUF3821 domain-containing protein</fullName>
    </recommendedName>
</protein>
<dbReference type="EMBL" id="CP075546">
    <property type="protein sequence ID" value="QVV88441.1"/>
    <property type="molecule type" value="Genomic_DNA"/>
</dbReference>
<evidence type="ECO:0008006" key="3">
    <source>
        <dbReference type="Google" id="ProtNLM"/>
    </source>
</evidence>
<accession>A0A8E7EJB2</accession>
<proteinExistence type="predicted"/>
<dbReference type="AlphaFoldDB" id="A0A8E7EJB2"/>
<gene>
    <name evidence="1" type="ORF">KHC33_14105</name>
</gene>
<keyword evidence="2" id="KW-1185">Reference proteome</keyword>
<dbReference type="Proteomes" id="UP000680656">
    <property type="component" value="Chromosome"/>
</dbReference>
<dbReference type="GeneID" id="65098339"/>
<name>A0A8E7EJB2_9EURY</name>
<reference evidence="1 2" key="1">
    <citation type="submission" date="2021-05" db="EMBL/GenBank/DDBJ databases">
        <title>A novel Methanospirillum isolate from a pyrite-forming mixed culture.</title>
        <authorList>
            <person name="Bunk B."/>
            <person name="Sproer C."/>
            <person name="Spring S."/>
            <person name="Pester M."/>
        </authorList>
    </citation>
    <scope>NUCLEOTIDE SEQUENCE [LARGE SCALE GENOMIC DNA]</scope>
    <source>
        <strain evidence="1 2">J.3.6.1-F.2.7.3</strain>
    </source>
</reference>
<sequence>MIIHNIRSRVLVLILVMVTLISISFATAVLAEKAYLSVDPLGTKTIGDLVILSGETNLPEGTKLSVSVEEAEYNSGTVVVKGSNNINWWFVPVDTWGIKPGTYIVNATEIKGYNLNKTGYLYGNAQGNTTFILNGTFLGSEISVPARGQEHAFIALDSIPDKKTGDLFLITGKTNLPVGTDIIWEIRPTILDSDVEITNNPNLSGIMANSQVTRGSDTNRVSLALNTYELNPDEYNVSVATVKGDIFSPDMEFGNVTDYDIFTLK</sequence>